<evidence type="ECO:0000256" key="1">
    <source>
        <dbReference type="SAM" id="SignalP"/>
    </source>
</evidence>
<dbReference type="AlphaFoldDB" id="A0A7W7FU76"/>
<feature type="chain" id="PRO_5031139075" description="Lipoprotein" evidence="1">
    <location>
        <begin position="24"/>
        <end position="213"/>
    </location>
</feature>
<evidence type="ECO:0008006" key="4">
    <source>
        <dbReference type="Google" id="ProtNLM"/>
    </source>
</evidence>
<proteinExistence type="predicted"/>
<evidence type="ECO:0000313" key="2">
    <source>
        <dbReference type="EMBL" id="MBB4678981.1"/>
    </source>
</evidence>
<dbReference type="PROSITE" id="PS51257">
    <property type="entry name" value="PROKAR_LIPOPROTEIN"/>
    <property type="match status" value="1"/>
</dbReference>
<dbReference type="RefSeq" id="WP_185004782.1">
    <property type="nucleotide sequence ID" value="NZ_BAAAUI010000074.1"/>
</dbReference>
<protein>
    <recommendedName>
        <fullName evidence="4">Lipoprotein</fullName>
    </recommendedName>
</protein>
<accession>A0A7W7FU76</accession>
<dbReference type="EMBL" id="JACHMH010000001">
    <property type="protein sequence ID" value="MBB4678981.1"/>
    <property type="molecule type" value="Genomic_DNA"/>
</dbReference>
<reference evidence="2 3" key="1">
    <citation type="submission" date="2020-08" db="EMBL/GenBank/DDBJ databases">
        <title>Sequencing the genomes of 1000 actinobacteria strains.</title>
        <authorList>
            <person name="Klenk H.-P."/>
        </authorList>
    </citation>
    <scope>NUCLEOTIDE SEQUENCE [LARGE SCALE GENOMIC DNA]</scope>
    <source>
        <strain evidence="2 3">DSM 44230</strain>
    </source>
</reference>
<comment type="caution">
    <text evidence="2">The sequence shown here is derived from an EMBL/GenBank/DDBJ whole genome shotgun (WGS) entry which is preliminary data.</text>
</comment>
<sequence length="213" mass="21913">MRATIPALSLLLAVTGCGGTPAAAPGHPDAPALARAISTAADTQKSVAVDLDLGVTGKAVCRRDITSARCDLTKPGGQPVTYAFLPDASYVRIPDDHRAPGARSWLRLTGDGAELAKPMAEVAERIRDLSDPRKLVPAGASLASAKTAPEGVRYEVAVPAGHSVLLSVDGNDRPVRASIGSVSAAFHDWGAPVVVDPPSPDQLAELPKVPAPR</sequence>
<keyword evidence="3" id="KW-1185">Reference proteome</keyword>
<name>A0A7W7FU76_9PSEU</name>
<feature type="signal peptide" evidence="1">
    <location>
        <begin position="1"/>
        <end position="23"/>
    </location>
</feature>
<dbReference type="Proteomes" id="UP000533598">
    <property type="component" value="Unassembled WGS sequence"/>
</dbReference>
<organism evidence="2 3">
    <name type="scientific">Crossiella cryophila</name>
    <dbReference type="NCBI Taxonomy" id="43355"/>
    <lineage>
        <taxon>Bacteria</taxon>
        <taxon>Bacillati</taxon>
        <taxon>Actinomycetota</taxon>
        <taxon>Actinomycetes</taxon>
        <taxon>Pseudonocardiales</taxon>
        <taxon>Pseudonocardiaceae</taxon>
        <taxon>Crossiella</taxon>
    </lineage>
</organism>
<evidence type="ECO:0000313" key="3">
    <source>
        <dbReference type="Proteomes" id="UP000533598"/>
    </source>
</evidence>
<gene>
    <name evidence="2" type="ORF">HNR67_005099</name>
</gene>
<keyword evidence="1" id="KW-0732">Signal</keyword>